<feature type="domain" description="Glycosyltransferase subfamily 4-like N-terminal" evidence="2">
    <location>
        <begin position="26"/>
        <end position="176"/>
    </location>
</feature>
<evidence type="ECO:0000313" key="4">
    <source>
        <dbReference type="Proteomes" id="UP001595533"/>
    </source>
</evidence>
<keyword evidence="3" id="KW-0808">Transferase</keyword>
<comment type="caution">
    <text evidence="3">The sequence shown here is derived from an EMBL/GenBank/DDBJ whole genome shotgun (WGS) entry which is preliminary data.</text>
</comment>
<dbReference type="PANTHER" id="PTHR45947:SF3">
    <property type="entry name" value="SULFOQUINOVOSYL TRANSFERASE SQD2"/>
    <property type="match status" value="1"/>
</dbReference>
<dbReference type="EMBL" id="JBHRTS010000004">
    <property type="protein sequence ID" value="MFC3194445.1"/>
    <property type="molecule type" value="Genomic_DNA"/>
</dbReference>
<dbReference type="PANTHER" id="PTHR45947">
    <property type="entry name" value="SULFOQUINOVOSYL TRANSFERASE SQD2"/>
    <property type="match status" value="1"/>
</dbReference>
<evidence type="ECO:0000259" key="2">
    <source>
        <dbReference type="Pfam" id="PF13439"/>
    </source>
</evidence>
<organism evidence="3 4">
    <name type="scientific">Marinicella sediminis</name>
    <dbReference type="NCBI Taxonomy" id="1792834"/>
    <lineage>
        <taxon>Bacteria</taxon>
        <taxon>Pseudomonadati</taxon>
        <taxon>Pseudomonadota</taxon>
        <taxon>Gammaproteobacteria</taxon>
        <taxon>Lysobacterales</taxon>
        <taxon>Marinicellaceae</taxon>
        <taxon>Marinicella</taxon>
    </lineage>
</organism>
<accession>A0ABV7J8K8</accession>
<dbReference type="RefSeq" id="WP_077411154.1">
    <property type="nucleotide sequence ID" value="NZ_JBHRTS010000004.1"/>
</dbReference>
<dbReference type="SUPFAM" id="SSF53756">
    <property type="entry name" value="UDP-Glycosyltransferase/glycogen phosphorylase"/>
    <property type="match status" value="1"/>
</dbReference>
<evidence type="ECO:0000313" key="3">
    <source>
        <dbReference type="EMBL" id="MFC3194445.1"/>
    </source>
</evidence>
<dbReference type="Gene3D" id="3.40.50.2000">
    <property type="entry name" value="Glycogen Phosphorylase B"/>
    <property type="match status" value="2"/>
</dbReference>
<name>A0ABV7J8K8_9GAMM</name>
<dbReference type="Proteomes" id="UP001595533">
    <property type="component" value="Unassembled WGS sequence"/>
</dbReference>
<protein>
    <submittedName>
        <fullName evidence="3">Glycosyltransferase</fullName>
        <ecNumber evidence="3">2.4.-.-</ecNumber>
    </submittedName>
</protein>
<keyword evidence="4" id="KW-1185">Reference proteome</keyword>
<gene>
    <name evidence="3" type="ORF">ACFODZ_09350</name>
</gene>
<dbReference type="InterPro" id="IPR001296">
    <property type="entry name" value="Glyco_trans_1"/>
</dbReference>
<dbReference type="Pfam" id="PF13439">
    <property type="entry name" value="Glyco_transf_4"/>
    <property type="match status" value="1"/>
</dbReference>
<dbReference type="InterPro" id="IPR028098">
    <property type="entry name" value="Glyco_trans_4-like_N"/>
</dbReference>
<keyword evidence="3" id="KW-0328">Glycosyltransferase</keyword>
<dbReference type="InterPro" id="IPR050194">
    <property type="entry name" value="Glycosyltransferase_grp1"/>
</dbReference>
<dbReference type="GO" id="GO:0016757">
    <property type="term" value="F:glycosyltransferase activity"/>
    <property type="evidence" value="ECO:0007669"/>
    <property type="project" value="UniProtKB-KW"/>
</dbReference>
<feature type="domain" description="Glycosyl transferase family 1" evidence="1">
    <location>
        <begin position="193"/>
        <end position="347"/>
    </location>
</feature>
<sequence>MNPANPDSKPPVAGLTVVQVVPRLHVGGVERGTIEFANHLLQNGHRPVVISAGGQMVEQLNLAGIEHIQMDVASKSVMMFFKSAKLRQILEQLKPDVVHARSRVPAWMCHLAIRKMTHKPLFITTLHGLHSVNRYSAIMASSDQVIAVSETARSYLQENYQRHLKADPVVIYRGISEAFNPNHKIPAEWLRQWQRKHPHIQSCRKVLLPGRLTRLKGLENLLPWLQQAPADVVLLLTAEPEDSGYAGEMIRRLEQLQLTERVCWLGVERDMPSLYQCVDLVVSVNNKPESFGRTVLEALSMGVPVVGFAMGGVQEVMAQLFPEGLVPAGNISALTDSINQLLDQPSEVKSHSPFSNQRMFTETVSLYHQLLEQRCE</sequence>
<proteinExistence type="predicted"/>
<reference evidence="4" key="1">
    <citation type="journal article" date="2019" name="Int. J. Syst. Evol. Microbiol.">
        <title>The Global Catalogue of Microorganisms (GCM) 10K type strain sequencing project: providing services to taxonomists for standard genome sequencing and annotation.</title>
        <authorList>
            <consortium name="The Broad Institute Genomics Platform"/>
            <consortium name="The Broad Institute Genome Sequencing Center for Infectious Disease"/>
            <person name="Wu L."/>
            <person name="Ma J."/>
        </authorList>
    </citation>
    <scope>NUCLEOTIDE SEQUENCE [LARGE SCALE GENOMIC DNA]</scope>
    <source>
        <strain evidence="4">KCTC 42953</strain>
    </source>
</reference>
<dbReference type="EC" id="2.4.-.-" evidence="3"/>
<evidence type="ECO:0000259" key="1">
    <source>
        <dbReference type="Pfam" id="PF00534"/>
    </source>
</evidence>
<dbReference type="Pfam" id="PF00534">
    <property type="entry name" value="Glycos_transf_1"/>
    <property type="match status" value="1"/>
</dbReference>